<sequence>MYVRHDCQLWNDLRLHKNLVRGVPWILLGDFNVALNMEDCFSGSSSMNSAMCDFKECVEDIEVLDVNCTDLQYTWNQNPKVGNGLLKKLDRIMGNIKFVDSFLGAYAVFQPYRISDHSSAVLKIPNLTVAKPKPFKFYNFLAHKGKFLDLVSMHWLSHLNGHYMFQVVRKLKRLKKPLRKLLTNQGNIHDRVNCLRHELDEVQKALDLNPMDTILRDEEVVYVQAFNEAKLNEERFLKQKAKIKWLEVGDSNSSYFYPSVKNRNQRSCIDAILGSDNVVITEASVTDVSEVSANHMKRDVSNEEIKRAMFDIGDDRAPGPDGYTSTFFKKGWNIVGVDICNAIRDFFSNGQILKEINHTFIALIPKVNTPLKVNDYRLISCCNVIYKCISKIITNRIIDGIKEVVSDNQSAFVPGRRISDNILYTQELMHNYHRNRGPLRGDVESAKVIMDSLEEFKLTLGLVPSIPKSTTYFCDVLTHVKLAILSIMPFFEGALPVKYLGVPLISSRLLNKDCKILVERVRNRIGILLDIQQLIRGFLWCNGKYKHGKAKVAWDNICLLYSGGKTLWDIPLKSDMSWGWHKILHIRDLLLSHRDINREGFHLRTCVADLITNDTWNWPQTWITKAPMLLQVPVPSIVDSYEDTTRWRDSNGTLSDFSIRKAWDVIRPRGDVVLWHRIVWFSHCIPRHAFHLWLVMRNNLKTQDKLRQWDVWLRVRGLAGMDTVSPNLHDIIAWLQPMARNRTTQSIFGKLILVAVSYFIWIERNNRLFKNSRRYPKEVIDIIMVRVHLKFITFRFKNTSMVNQLLARWKMPDSFRIYGS</sequence>
<gene>
    <name evidence="2" type="ORF">Tco_0725057</name>
</gene>
<dbReference type="PANTHER" id="PTHR33116:SF84">
    <property type="entry name" value="RNA-DIRECTED DNA POLYMERASE"/>
    <property type="match status" value="1"/>
</dbReference>
<evidence type="ECO:0000313" key="2">
    <source>
        <dbReference type="EMBL" id="GJS75176.1"/>
    </source>
</evidence>
<evidence type="ECO:0000259" key="1">
    <source>
        <dbReference type="Pfam" id="PF13966"/>
    </source>
</evidence>
<protein>
    <recommendedName>
        <fullName evidence="1">Reverse transcriptase zinc-binding domain-containing protein</fullName>
    </recommendedName>
</protein>
<reference evidence="2" key="1">
    <citation type="journal article" date="2022" name="Int. J. Mol. Sci.">
        <title>Draft Genome of Tanacetum Coccineum: Genomic Comparison of Closely Related Tanacetum-Family Plants.</title>
        <authorList>
            <person name="Yamashiro T."/>
            <person name="Shiraishi A."/>
            <person name="Nakayama K."/>
            <person name="Satake H."/>
        </authorList>
    </citation>
    <scope>NUCLEOTIDE SEQUENCE</scope>
</reference>
<dbReference type="EMBL" id="BQNB010010284">
    <property type="protein sequence ID" value="GJS75176.1"/>
    <property type="molecule type" value="Genomic_DNA"/>
</dbReference>
<dbReference type="PANTHER" id="PTHR33116">
    <property type="entry name" value="REVERSE TRANSCRIPTASE ZINC-BINDING DOMAIN-CONTAINING PROTEIN-RELATED-RELATED"/>
    <property type="match status" value="1"/>
</dbReference>
<dbReference type="Proteomes" id="UP001151760">
    <property type="component" value="Unassembled WGS sequence"/>
</dbReference>
<accession>A0ABQ4YCP9</accession>
<proteinExistence type="predicted"/>
<dbReference type="Gene3D" id="3.60.10.10">
    <property type="entry name" value="Endonuclease/exonuclease/phosphatase"/>
    <property type="match status" value="1"/>
</dbReference>
<evidence type="ECO:0000313" key="3">
    <source>
        <dbReference type="Proteomes" id="UP001151760"/>
    </source>
</evidence>
<dbReference type="InterPro" id="IPR036691">
    <property type="entry name" value="Endo/exonu/phosph_ase_sf"/>
</dbReference>
<dbReference type="InterPro" id="IPR026960">
    <property type="entry name" value="RVT-Znf"/>
</dbReference>
<keyword evidence="3" id="KW-1185">Reference proteome</keyword>
<feature type="domain" description="Reverse transcriptase zinc-binding" evidence="1">
    <location>
        <begin position="657"/>
        <end position="711"/>
    </location>
</feature>
<comment type="caution">
    <text evidence="2">The sequence shown here is derived from an EMBL/GenBank/DDBJ whole genome shotgun (WGS) entry which is preliminary data.</text>
</comment>
<dbReference type="Pfam" id="PF13966">
    <property type="entry name" value="zf-RVT"/>
    <property type="match status" value="1"/>
</dbReference>
<name>A0ABQ4YCP9_9ASTR</name>
<dbReference type="SUPFAM" id="SSF56219">
    <property type="entry name" value="DNase I-like"/>
    <property type="match status" value="1"/>
</dbReference>
<organism evidence="2 3">
    <name type="scientific">Tanacetum coccineum</name>
    <dbReference type="NCBI Taxonomy" id="301880"/>
    <lineage>
        <taxon>Eukaryota</taxon>
        <taxon>Viridiplantae</taxon>
        <taxon>Streptophyta</taxon>
        <taxon>Embryophyta</taxon>
        <taxon>Tracheophyta</taxon>
        <taxon>Spermatophyta</taxon>
        <taxon>Magnoliopsida</taxon>
        <taxon>eudicotyledons</taxon>
        <taxon>Gunneridae</taxon>
        <taxon>Pentapetalae</taxon>
        <taxon>asterids</taxon>
        <taxon>campanulids</taxon>
        <taxon>Asterales</taxon>
        <taxon>Asteraceae</taxon>
        <taxon>Asteroideae</taxon>
        <taxon>Anthemideae</taxon>
        <taxon>Anthemidinae</taxon>
        <taxon>Tanacetum</taxon>
    </lineage>
</organism>
<reference evidence="2" key="2">
    <citation type="submission" date="2022-01" db="EMBL/GenBank/DDBJ databases">
        <authorList>
            <person name="Yamashiro T."/>
            <person name="Shiraishi A."/>
            <person name="Satake H."/>
            <person name="Nakayama K."/>
        </authorList>
    </citation>
    <scope>NUCLEOTIDE SEQUENCE</scope>
</reference>